<proteinExistence type="predicted"/>
<organism evidence="2 3">
    <name type="scientific">Brachybacterium rhamnosum</name>
    <dbReference type="NCBI Taxonomy" id="173361"/>
    <lineage>
        <taxon>Bacteria</taxon>
        <taxon>Bacillati</taxon>
        <taxon>Actinomycetota</taxon>
        <taxon>Actinomycetes</taxon>
        <taxon>Micrococcales</taxon>
        <taxon>Dermabacteraceae</taxon>
        <taxon>Brachybacterium</taxon>
    </lineage>
</organism>
<dbReference type="InterPro" id="IPR023213">
    <property type="entry name" value="CAT-like_dom_sf"/>
</dbReference>
<feature type="region of interest" description="Disordered" evidence="1">
    <location>
        <begin position="208"/>
        <end position="238"/>
    </location>
</feature>
<dbReference type="RefSeq" id="WP_343906283.1">
    <property type="nucleotide sequence ID" value="NZ_BAAAIS010000005.1"/>
</dbReference>
<evidence type="ECO:0000313" key="3">
    <source>
        <dbReference type="Proteomes" id="UP001597280"/>
    </source>
</evidence>
<comment type="caution">
    <text evidence="2">The sequence shown here is derived from an EMBL/GenBank/DDBJ whole genome shotgun (WGS) entry which is preliminary data.</text>
</comment>
<protein>
    <submittedName>
        <fullName evidence="2">Alcohol acetyltransferase</fullName>
    </submittedName>
</protein>
<gene>
    <name evidence="2" type="ORF">ACFSDA_02275</name>
</gene>
<sequence length="484" mass="53313">MSTRAWARLDNASNIFLAARSARDPKVFRLGAELDHEVDPALLQRALELTVDRYPLFRAVLRRGLFWYYLQGSDKHPQVVADVLPPCAPLYEPGHPGLLFRVVHHGDRVGLEVFHALVDGTGALWFLGDLLAAYLRLRGEGAGTDAERETEEAIEADASEHRGITGDAFRHHFRRRRIRDRAPDPARFARDAAPAALRSAEELASLVSTGATRRGGRAGRDAGGAGGHHRPRVHRVHGELTPDLRPRTVELSMPADQVLVLSRAAGVSLSSYLTALLLEGVRRSSGGLGAARTLAVSVPVNLRQFFPSRSPRNFFATVRLEHTYAPHEADPEVEVDLDELARSLEEGFRPQVSAEALAARLRRLIGLEQMLGPRLVPRPLKDLLLRVVNARVNRTLTLAVSNLGRVRLPEPAEAHVRRMMFEVSAVRPQFCAISHAGVLTVSFTAPFVRTDHVREVVRLLVARGVEVSVAATRVTEHELAEVGV</sequence>
<evidence type="ECO:0000256" key="1">
    <source>
        <dbReference type="SAM" id="MobiDB-lite"/>
    </source>
</evidence>
<dbReference type="Gene3D" id="3.30.559.10">
    <property type="entry name" value="Chloramphenicol acetyltransferase-like domain"/>
    <property type="match status" value="1"/>
</dbReference>
<evidence type="ECO:0000313" key="2">
    <source>
        <dbReference type="EMBL" id="MFD1833890.1"/>
    </source>
</evidence>
<dbReference type="EMBL" id="JBHUFL010000001">
    <property type="protein sequence ID" value="MFD1833890.1"/>
    <property type="molecule type" value="Genomic_DNA"/>
</dbReference>
<name>A0ABW4PVR6_9MICO</name>
<dbReference type="SUPFAM" id="SSF52777">
    <property type="entry name" value="CoA-dependent acyltransferases"/>
    <property type="match status" value="1"/>
</dbReference>
<accession>A0ABW4PVR6</accession>
<dbReference type="Proteomes" id="UP001597280">
    <property type="component" value="Unassembled WGS sequence"/>
</dbReference>
<keyword evidence="3" id="KW-1185">Reference proteome</keyword>
<dbReference type="Gene3D" id="3.30.559.30">
    <property type="entry name" value="Nonribosomal peptide synthetase, condensation domain"/>
    <property type="match status" value="1"/>
</dbReference>
<reference evidence="3" key="1">
    <citation type="journal article" date="2019" name="Int. J. Syst. Evol. Microbiol.">
        <title>The Global Catalogue of Microorganisms (GCM) 10K type strain sequencing project: providing services to taxonomists for standard genome sequencing and annotation.</title>
        <authorList>
            <consortium name="The Broad Institute Genomics Platform"/>
            <consortium name="The Broad Institute Genome Sequencing Center for Infectious Disease"/>
            <person name="Wu L."/>
            <person name="Ma J."/>
        </authorList>
    </citation>
    <scope>NUCLEOTIDE SEQUENCE [LARGE SCALE GENOMIC DNA]</scope>
    <source>
        <strain evidence="3">JCM 11650</strain>
    </source>
</reference>